<accession>A0A157QMF5</accession>
<dbReference type="GO" id="GO:0070733">
    <property type="term" value="F:AMPylase activity"/>
    <property type="evidence" value="ECO:0007669"/>
    <property type="project" value="UniProtKB-EC"/>
</dbReference>
<reference evidence="10 11" key="1">
    <citation type="submission" date="2016-03" db="EMBL/GenBank/DDBJ databases">
        <authorList>
            <consortium name="Pathogen Informatics"/>
        </authorList>
    </citation>
    <scope>NUCLEOTIDE SEQUENCE [LARGE SCALE GENOMIC DNA]</scope>
    <source>
        <strain evidence="10 11">NCTC13364</strain>
    </source>
</reference>
<dbReference type="SUPFAM" id="SSF140931">
    <property type="entry name" value="Fic-like"/>
    <property type="match status" value="1"/>
</dbReference>
<dbReference type="Gene3D" id="1.10.3290.10">
    <property type="entry name" value="Fido-like domain"/>
    <property type="match status" value="1"/>
</dbReference>
<evidence type="ECO:0000256" key="2">
    <source>
        <dbReference type="ARBA" id="ARBA00022695"/>
    </source>
</evidence>
<evidence type="ECO:0000256" key="1">
    <source>
        <dbReference type="ARBA" id="ARBA00022679"/>
    </source>
</evidence>
<dbReference type="Proteomes" id="UP000077037">
    <property type="component" value="Unassembled WGS sequence"/>
</dbReference>
<dbReference type="PANTHER" id="PTHR39560:SF1">
    <property type="entry name" value="PROTEIN ADENYLYLTRANSFERASE FIC-RELATED"/>
    <property type="match status" value="1"/>
</dbReference>
<feature type="compositionally biased region" description="Basic and acidic residues" evidence="8">
    <location>
        <begin position="284"/>
        <end position="305"/>
    </location>
</feature>
<dbReference type="EMBL" id="FKBS01000025">
    <property type="protein sequence ID" value="SAI46794.1"/>
    <property type="molecule type" value="Genomic_DNA"/>
</dbReference>
<evidence type="ECO:0000256" key="4">
    <source>
        <dbReference type="ARBA" id="ARBA00022840"/>
    </source>
</evidence>
<keyword evidence="2 10" id="KW-0548">Nucleotidyltransferase</keyword>
<organism evidence="10 11">
    <name type="scientific">Bordetella ansorpii</name>
    <dbReference type="NCBI Taxonomy" id="288768"/>
    <lineage>
        <taxon>Bacteria</taxon>
        <taxon>Pseudomonadati</taxon>
        <taxon>Pseudomonadota</taxon>
        <taxon>Betaproteobacteria</taxon>
        <taxon>Burkholderiales</taxon>
        <taxon>Alcaligenaceae</taxon>
        <taxon>Bordetella</taxon>
    </lineage>
</organism>
<evidence type="ECO:0000313" key="10">
    <source>
        <dbReference type="EMBL" id="SAI46794.1"/>
    </source>
</evidence>
<evidence type="ECO:0000256" key="6">
    <source>
        <dbReference type="ARBA" id="ARBA00047939"/>
    </source>
</evidence>
<evidence type="ECO:0000259" key="9">
    <source>
        <dbReference type="PROSITE" id="PS51459"/>
    </source>
</evidence>
<comment type="catalytic activity">
    <reaction evidence="7">
        <text>L-tyrosyl-[protein] + ATP = O-(5'-adenylyl)-L-tyrosyl-[protein] + diphosphate</text>
        <dbReference type="Rhea" id="RHEA:54288"/>
        <dbReference type="Rhea" id="RHEA-COMP:10136"/>
        <dbReference type="Rhea" id="RHEA-COMP:13846"/>
        <dbReference type="ChEBI" id="CHEBI:30616"/>
        <dbReference type="ChEBI" id="CHEBI:33019"/>
        <dbReference type="ChEBI" id="CHEBI:46858"/>
        <dbReference type="ChEBI" id="CHEBI:83624"/>
        <dbReference type="EC" id="2.7.7.108"/>
    </reaction>
</comment>
<dbReference type="InterPro" id="IPR003812">
    <property type="entry name" value="Fido"/>
</dbReference>
<feature type="region of interest" description="Disordered" evidence="8">
    <location>
        <begin position="282"/>
        <end position="305"/>
    </location>
</feature>
<evidence type="ECO:0000256" key="3">
    <source>
        <dbReference type="ARBA" id="ARBA00022741"/>
    </source>
</evidence>
<evidence type="ECO:0000313" key="11">
    <source>
        <dbReference type="Proteomes" id="UP000077037"/>
    </source>
</evidence>
<evidence type="ECO:0000256" key="8">
    <source>
        <dbReference type="SAM" id="MobiDB-lite"/>
    </source>
</evidence>
<dbReference type="EC" id="2.7.7.108" evidence="5"/>
<dbReference type="Pfam" id="PF02661">
    <property type="entry name" value="Fic"/>
    <property type="match status" value="1"/>
</dbReference>
<name>A0A157QMF5_9BORD</name>
<dbReference type="Pfam" id="PF18790">
    <property type="entry name" value="KfrB"/>
    <property type="match status" value="1"/>
</dbReference>
<protein>
    <recommendedName>
        <fullName evidence="5">protein adenylyltransferase</fullName>
        <ecNumber evidence="5">2.7.7.108</ecNumber>
    </recommendedName>
</protein>
<sequence length="305" mass="33452">MAKYTSDDTYTDPDSGVLVNRLGIHDDALLAKIEATYAMLRATELARQPLAGNFDLTHLQAIHKKLFGDVYDWAGQIRTVDIAKGGTQFASVHHIERYAPQITGPLARENYLRGLDADTFSQRAAHYLGELNVLHPFREGNGRTLRAYIGQLAQQAGYHIAWSGMTRAQMTQASIQAYHAGPDLLADLIRANLRDVAFEQAVDLARASGHEAAVSLAQPGHTYLGSVVGHTDRYLVQTVSDAPQAVVLHRRQALLGGKSLTPGAAAEIRYPHGDVGLVRLAPDGLERRGDAPHERQRQADRDLER</sequence>
<keyword evidence="4" id="KW-0067">ATP-binding</keyword>
<feature type="domain" description="Fido" evidence="9">
    <location>
        <begin position="54"/>
        <end position="191"/>
    </location>
</feature>
<proteinExistence type="predicted"/>
<dbReference type="AlphaFoldDB" id="A0A157QMF5"/>
<keyword evidence="1 10" id="KW-0808">Transferase</keyword>
<dbReference type="PANTHER" id="PTHR39560">
    <property type="entry name" value="PROTEIN ADENYLYLTRANSFERASE FIC-RELATED"/>
    <property type="match status" value="1"/>
</dbReference>
<keyword evidence="3" id="KW-0547">Nucleotide-binding</keyword>
<comment type="catalytic activity">
    <reaction evidence="6">
        <text>L-threonyl-[protein] + ATP = 3-O-(5'-adenylyl)-L-threonyl-[protein] + diphosphate</text>
        <dbReference type="Rhea" id="RHEA:54292"/>
        <dbReference type="Rhea" id="RHEA-COMP:11060"/>
        <dbReference type="Rhea" id="RHEA-COMP:13847"/>
        <dbReference type="ChEBI" id="CHEBI:30013"/>
        <dbReference type="ChEBI" id="CHEBI:30616"/>
        <dbReference type="ChEBI" id="CHEBI:33019"/>
        <dbReference type="ChEBI" id="CHEBI:138113"/>
        <dbReference type="EC" id="2.7.7.108"/>
    </reaction>
</comment>
<dbReference type="PROSITE" id="PS51459">
    <property type="entry name" value="FIDO"/>
    <property type="match status" value="1"/>
</dbReference>
<dbReference type="RefSeq" id="WP_066416752.1">
    <property type="nucleotide sequence ID" value="NZ_FKBS01000025.1"/>
</dbReference>
<dbReference type="InterPro" id="IPR040782">
    <property type="entry name" value="KfrB"/>
</dbReference>
<evidence type="ECO:0000256" key="7">
    <source>
        <dbReference type="ARBA" id="ARBA00048696"/>
    </source>
</evidence>
<gene>
    <name evidence="10" type="primary">fic_2</name>
    <name evidence="10" type="ORF">SAMEA1982600_03720</name>
</gene>
<dbReference type="OrthoDB" id="9813719at2"/>
<dbReference type="GO" id="GO:0051302">
    <property type="term" value="P:regulation of cell division"/>
    <property type="evidence" value="ECO:0007669"/>
    <property type="project" value="TreeGrafter"/>
</dbReference>
<dbReference type="GO" id="GO:0005524">
    <property type="term" value="F:ATP binding"/>
    <property type="evidence" value="ECO:0007669"/>
    <property type="project" value="UniProtKB-KW"/>
</dbReference>
<dbReference type="InterPro" id="IPR036597">
    <property type="entry name" value="Fido-like_dom_sf"/>
</dbReference>
<evidence type="ECO:0000256" key="5">
    <source>
        <dbReference type="ARBA" id="ARBA00034531"/>
    </source>
</evidence>